<dbReference type="AlphaFoldDB" id="A0A3A5MHU7"/>
<evidence type="ECO:0000256" key="1">
    <source>
        <dbReference type="SAM" id="Coils"/>
    </source>
</evidence>
<dbReference type="CDD" id="cd12797">
    <property type="entry name" value="M23_peptidase"/>
    <property type="match status" value="1"/>
</dbReference>
<keyword evidence="4" id="KW-1185">Reference proteome</keyword>
<dbReference type="RefSeq" id="WP_120148011.1">
    <property type="nucleotide sequence ID" value="NZ_QZVT01000002.1"/>
</dbReference>
<dbReference type="OrthoDB" id="1099523at2"/>
<dbReference type="EMBL" id="QZVT01000002">
    <property type="protein sequence ID" value="RJT82196.1"/>
    <property type="molecule type" value="Genomic_DNA"/>
</dbReference>
<name>A0A3A5MHU7_9MICC</name>
<organism evidence="3 4">
    <name type="scientific">Arthrobacter cheniae</name>
    <dbReference type="NCBI Taxonomy" id="1258888"/>
    <lineage>
        <taxon>Bacteria</taxon>
        <taxon>Bacillati</taxon>
        <taxon>Actinomycetota</taxon>
        <taxon>Actinomycetes</taxon>
        <taxon>Micrococcales</taxon>
        <taxon>Micrococcaceae</taxon>
        <taxon>Arthrobacter</taxon>
    </lineage>
</organism>
<feature type="coiled-coil region" evidence="1">
    <location>
        <begin position="277"/>
        <end position="351"/>
    </location>
</feature>
<protein>
    <submittedName>
        <fullName evidence="3">Peptidase M23</fullName>
    </submittedName>
</protein>
<accession>A0A3A5MHU7</accession>
<dbReference type="InterPro" id="IPR050570">
    <property type="entry name" value="Cell_wall_metabolism_enzyme"/>
</dbReference>
<dbReference type="GO" id="GO:0004222">
    <property type="term" value="F:metalloendopeptidase activity"/>
    <property type="evidence" value="ECO:0007669"/>
    <property type="project" value="TreeGrafter"/>
</dbReference>
<dbReference type="PANTHER" id="PTHR21666">
    <property type="entry name" value="PEPTIDASE-RELATED"/>
    <property type="match status" value="1"/>
</dbReference>
<dbReference type="Proteomes" id="UP000272560">
    <property type="component" value="Unassembled WGS sequence"/>
</dbReference>
<dbReference type="PANTHER" id="PTHR21666:SF270">
    <property type="entry name" value="MUREIN HYDROLASE ACTIVATOR ENVC"/>
    <property type="match status" value="1"/>
</dbReference>
<evidence type="ECO:0000313" key="4">
    <source>
        <dbReference type="Proteomes" id="UP000272560"/>
    </source>
</evidence>
<evidence type="ECO:0000259" key="2">
    <source>
        <dbReference type="Pfam" id="PF01551"/>
    </source>
</evidence>
<proteinExistence type="predicted"/>
<gene>
    <name evidence="3" type="ORF">D6T63_05595</name>
</gene>
<sequence>MLLNARGHVRSSGTWWARQNSSVFVVRATAGSSIALVVALALGFSTPVVADELDDRKGSLQNEITEVQQSMEYLDADIAETIGTLKNYQGQLPAAQQSLADAQGRVEAATGEVGALAVRVDLAQETKNKITEELRADRQEMDETREVIGQIATEAYKNGGVPTNVSLLLGAEGVEDFTESMDMVDQALRGQNAAMERLSEQNATNENSRARLLAVEAEITKLKDKADAALDAEQAARDAAAGEKAKVDKLVADTSALSAKLQEQKPVIEAKLASVEQAQQQVNADIAERQRRQIEEARKAEEARVKAEQERLRAEAEAAAAVEQARLQAEAQAAADAAAAAESARRAAEAEAANRPAPAPVQPQVAAPVAPVVPQIVAPPAPAPSTPSAFRLNAPVSGQISSGFGWRPTPVGTIDFNGSGGYTHTGIDYGVGCGTPLYAPAAGEVWYADSNVLPGAGNRIVISHGVMGGNALATNFYHLTSYLVSAGQRVSAGQLIGYTGTTGNSTGCHLHFETMLNGTLVDPIGLF</sequence>
<feature type="domain" description="M23ase beta-sheet core" evidence="2">
    <location>
        <begin position="423"/>
        <end position="523"/>
    </location>
</feature>
<keyword evidence="1" id="KW-0175">Coiled coil</keyword>
<dbReference type="InterPro" id="IPR011055">
    <property type="entry name" value="Dup_hybrid_motif"/>
</dbReference>
<dbReference type="Pfam" id="PF01551">
    <property type="entry name" value="Peptidase_M23"/>
    <property type="match status" value="1"/>
</dbReference>
<dbReference type="InterPro" id="IPR016047">
    <property type="entry name" value="M23ase_b-sheet_dom"/>
</dbReference>
<reference evidence="3 4" key="1">
    <citation type="submission" date="2018-09" db="EMBL/GenBank/DDBJ databases">
        <title>Novel species of Arthrobacter.</title>
        <authorList>
            <person name="Liu Q."/>
            <person name="Xin Y.-H."/>
        </authorList>
    </citation>
    <scope>NUCLEOTIDE SEQUENCE [LARGE SCALE GENOMIC DNA]</scope>
    <source>
        <strain evidence="3 4">Hz2</strain>
    </source>
</reference>
<dbReference type="Gene3D" id="6.10.250.3150">
    <property type="match status" value="1"/>
</dbReference>
<dbReference type="SUPFAM" id="SSF57997">
    <property type="entry name" value="Tropomyosin"/>
    <property type="match status" value="1"/>
</dbReference>
<feature type="coiled-coil region" evidence="1">
    <location>
        <begin position="205"/>
        <end position="232"/>
    </location>
</feature>
<evidence type="ECO:0000313" key="3">
    <source>
        <dbReference type="EMBL" id="RJT82196.1"/>
    </source>
</evidence>
<comment type="caution">
    <text evidence="3">The sequence shown here is derived from an EMBL/GenBank/DDBJ whole genome shotgun (WGS) entry which is preliminary data.</text>
</comment>
<dbReference type="Gene3D" id="2.70.70.10">
    <property type="entry name" value="Glucose Permease (Domain IIA)"/>
    <property type="match status" value="1"/>
</dbReference>
<feature type="coiled-coil region" evidence="1">
    <location>
        <begin position="50"/>
        <end position="147"/>
    </location>
</feature>
<dbReference type="SUPFAM" id="SSF51261">
    <property type="entry name" value="Duplicated hybrid motif"/>
    <property type="match status" value="1"/>
</dbReference>